<protein>
    <recommendedName>
        <fullName evidence="3">Apple domain-containing protein</fullName>
    </recommendedName>
</protein>
<reference evidence="1 2" key="1">
    <citation type="submission" date="2018-10" db="EMBL/GenBank/DDBJ databases">
        <title>Fifty Aureobasidium pullulans genomes reveal a recombining polyextremotolerant generalist.</title>
        <authorList>
            <person name="Gostincar C."/>
            <person name="Turk M."/>
            <person name="Zajc J."/>
            <person name="Gunde-Cimerman N."/>
        </authorList>
    </citation>
    <scope>NUCLEOTIDE SEQUENCE [LARGE SCALE GENOMIC DNA]</scope>
    <source>
        <strain evidence="1 2">EXF-4256</strain>
    </source>
</reference>
<name>A0AB38LJK1_AURPU</name>
<proteinExistence type="predicted"/>
<dbReference type="AlphaFoldDB" id="A0AB38LJK1"/>
<organism evidence="1 2">
    <name type="scientific">Aureobasidium pullulans</name>
    <name type="common">Black yeast</name>
    <name type="synonym">Pullularia pullulans</name>
    <dbReference type="NCBI Taxonomy" id="5580"/>
    <lineage>
        <taxon>Eukaryota</taxon>
        <taxon>Fungi</taxon>
        <taxon>Dikarya</taxon>
        <taxon>Ascomycota</taxon>
        <taxon>Pezizomycotina</taxon>
        <taxon>Dothideomycetes</taxon>
        <taxon>Dothideomycetidae</taxon>
        <taxon>Dothideales</taxon>
        <taxon>Saccotheciaceae</taxon>
        <taxon>Aureobasidium</taxon>
    </lineage>
</organism>
<evidence type="ECO:0000313" key="1">
    <source>
        <dbReference type="EMBL" id="THY67193.1"/>
    </source>
</evidence>
<dbReference type="EMBL" id="QZBJ01000175">
    <property type="protein sequence ID" value="THY67193.1"/>
    <property type="molecule type" value="Genomic_DNA"/>
</dbReference>
<sequence>MARAKIDVTYDGRTFNITVDLARRVSQTLLDCLSACSINITCVGTAYDREVDTCTYYSSIVAGSQCMATNVTFATVEARNQTSLSSSVSSTVPSTSSNLATSYAGNSTMSSSTTMTLGASFSVESLLCPQLDGAIIVSDFQISYEIDCSHGPIGTTFAIDGPNRKYQSTRLPQSLSNSVELSSTSDACVGTTFMEDTSTCMYYNTVTSSFIASGMDSALRIQTSRPAATTVTAVTTQVITTNGATQTVTNTVVQTVCPSCAITAIPVGAQTGAISTATVHSTTVYTVFSCAPTVTYCPLRNGQNNAVVTTVVPVAVTQYICTVPSQQANVVTALFRGVTVQDVTTTAVYQCSLAGNTYTIGSSTIVPSVPTAVTSYITQVTQRSSAATAIMTGSDAAATIYVVVTTETSGQGSAATSAGQDSCVDKGCLATIVNTMRTVVPVQSGPSATALSVAASHSDAFRFTDKTLLLFGLDLEALFTICLYCTARVGYTHHYSCLNCCHRVLSARALHLLLPYLVQRMPDIVSIWCRGVDPQCNEKW</sequence>
<evidence type="ECO:0008006" key="3">
    <source>
        <dbReference type="Google" id="ProtNLM"/>
    </source>
</evidence>
<dbReference type="Proteomes" id="UP000305064">
    <property type="component" value="Unassembled WGS sequence"/>
</dbReference>
<gene>
    <name evidence="1" type="ORF">D6C94_10715</name>
</gene>
<comment type="caution">
    <text evidence="1">The sequence shown here is derived from an EMBL/GenBank/DDBJ whole genome shotgun (WGS) entry which is preliminary data.</text>
</comment>
<evidence type="ECO:0000313" key="2">
    <source>
        <dbReference type="Proteomes" id="UP000305064"/>
    </source>
</evidence>
<accession>A0AB38LJK1</accession>